<gene>
    <name evidence="2" type="ORF">QJ522_13015</name>
</gene>
<evidence type="ECO:0000313" key="3">
    <source>
        <dbReference type="Proteomes" id="UP001431776"/>
    </source>
</evidence>
<dbReference type="InterPro" id="IPR023155">
    <property type="entry name" value="Cyt_c-552/4"/>
</dbReference>
<organism evidence="2 3">
    <name type="scientific">Anaerobaca lacustris</name>
    <dbReference type="NCBI Taxonomy" id="3044600"/>
    <lineage>
        <taxon>Bacteria</taxon>
        <taxon>Pseudomonadati</taxon>
        <taxon>Planctomycetota</taxon>
        <taxon>Phycisphaerae</taxon>
        <taxon>Sedimentisphaerales</taxon>
        <taxon>Anaerobacaceae</taxon>
        <taxon>Anaerobaca</taxon>
    </lineage>
</organism>
<reference evidence="2" key="1">
    <citation type="submission" date="2023-05" db="EMBL/GenBank/DDBJ databases">
        <title>Anaerotaeda fermentans gen. nov., sp. nov., a novel anaerobic planctomycete of the new family within the order Sedimentisphaerales isolated from Taman Peninsula, Russia.</title>
        <authorList>
            <person name="Khomyakova M.A."/>
            <person name="Merkel A.Y."/>
            <person name="Slobodkin A.I."/>
        </authorList>
    </citation>
    <scope>NUCLEOTIDE SEQUENCE</scope>
    <source>
        <strain evidence="2">M17dextr</strain>
    </source>
</reference>
<dbReference type="RefSeq" id="WP_349245380.1">
    <property type="nucleotide sequence ID" value="NZ_JASCXX010000015.1"/>
</dbReference>
<dbReference type="AlphaFoldDB" id="A0AAW6TWZ6"/>
<dbReference type="SUPFAM" id="SSF48695">
    <property type="entry name" value="Multiheme cytochromes"/>
    <property type="match status" value="1"/>
</dbReference>
<proteinExistence type="predicted"/>
<evidence type="ECO:0000313" key="2">
    <source>
        <dbReference type="EMBL" id="MDI6449972.1"/>
    </source>
</evidence>
<evidence type="ECO:0000259" key="1">
    <source>
        <dbReference type="Pfam" id="PF13435"/>
    </source>
</evidence>
<dbReference type="Pfam" id="PF13435">
    <property type="entry name" value="Cytochrome_C554"/>
    <property type="match status" value="1"/>
</dbReference>
<dbReference type="Gene3D" id="1.10.1130.10">
    <property type="entry name" value="Flavocytochrome C3, Chain A"/>
    <property type="match status" value="1"/>
</dbReference>
<dbReference type="Proteomes" id="UP001431776">
    <property type="component" value="Unassembled WGS sequence"/>
</dbReference>
<accession>A0AAW6TWZ6</accession>
<sequence>MIARLPLKHIGLTTLILSVCGGALLLARPAADKTPKNPAHAMDHWDDPYDCIGCHYERYTDWSSSQMSRAYTGDFFQAQFFQYVMEDAARDPQMKDLAADCLGCHSPSAFLSGVVPPPAVERSDNFWDRAWPWLDSYRTIGQVRTGLEHGPLRETSDRVGRNPLPDLKREADRGVFCDFCHSLSGMAQRDPFNHNYRVDAGPGRNTKRADLEFPWSPYHKTQVSELFETAELCGICHNEQNTFGVFVKATHREWLDTDYANRDIVCQFCHMPPREGKPAKMGRERPWNHAHWFGGGFTGFVEGAARVKLSLDAGTVAAESDVSFDVSISDIATGHLFPTGATEERDVWLRVAVCDAEGRELQHVPVPPNPQDPNDHYFITSSRAVAYPSHSLTSQAISRDSLPEGDRIYHDVFLDSAGKVTFGQWYAVRIVGNRLVPGETRVEKYTWQVPQSLAGREVHLKATLWYRRMADSHAEILGIAKRPHLLVSEDARRIKVTAP</sequence>
<comment type="caution">
    <text evidence="2">The sequence shown here is derived from an EMBL/GenBank/DDBJ whole genome shotgun (WGS) entry which is preliminary data.</text>
</comment>
<name>A0AAW6TWZ6_9BACT</name>
<protein>
    <submittedName>
        <fullName evidence="2">Multiheme c-type cytochrome</fullName>
    </submittedName>
</protein>
<dbReference type="InterPro" id="IPR036280">
    <property type="entry name" value="Multihaem_cyt_sf"/>
</dbReference>
<keyword evidence="3" id="KW-1185">Reference proteome</keyword>
<feature type="domain" description="Cytochrome c-552/4" evidence="1">
    <location>
        <begin position="51"/>
        <end position="108"/>
    </location>
</feature>
<dbReference type="EMBL" id="JASCXX010000015">
    <property type="protein sequence ID" value="MDI6449972.1"/>
    <property type="molecule type" value="Genomic_DNA"/>
</dbReference>